<evidence type="ECO:0000256" key="2">
    <source>
        <dbReference type="ARBA" id="ARBA00022692"/>
    </source>
</evidence>
<dbReference type="Pfam" id="PF01040">
    <property type="entry name" value="UbiA"/>
    <property type="match status" value="1"/>
</dbReference>
<organism evidence="5 6">
    <name type="scientific">Emiliania huxleyi (strain CCMP1516)</name>
    <dbReference type="NCBI Taxonomy" id="280463"/>
    <lineage>
        <taxon>Eukaryota</taxon>
        <taxon>Haptista</taxon>
        <taxon>Haptophyta</taxon>
        <taxon>Prymnesiophyceae</taxon>
        <taxon>Isochrysidales</taxon>
        <taxon>Noelaerhabdaceae</taxon>
        <taxon>Emiliania</taxon>
    </lineage>
</organism>
<dbReference type="KEGG" id="ehx:EMIHUDRAFT_372058"/>
<comment type="subcellular location">
    <subcellularLocation>
        <location evidence="1">Membrane</location>
        <topology evidence="1">Multi-pass membrane protein</topology>
    </subcellularLocation>
</comment>
<dbReference type="RefSeq" id="XP_005760307.1">
    <property type="nucleotide sequence ID" value="XM_005760250.1"/>
</dbReference>
<dbReference type="InterPro" id="IPR000537">
    <property type="entry name" value="UbiA_prenyltransferase"/>
</dbReference>
<dbReference type="KEGG" id="ehx:EMIHUDRAFT_356054"/>
<evidence type="ECO:0000313" key="6">
    <source>
        <dbReference type="Proteomes" id="UP000013827"/>
    </source>
</evidence>
<dbReference type="Proteomes" id="UP000013827">
    <property type="component" value="Unassembled WGS sequence"/>
</dbReference>
<evidence type="ECO:0000256" key="1">
    <source>
        <dbReference type="ARBA" id="ARBA00004141"/>
    </source>
</evidence>
<evidence type="ECO:0000256" key="4">
    <source>
        <dbReference type="ARBA" id="ARBA00023136"/>
    </source>
</evidence>
<proteinExistence type="predicted"/>
<dbReference type="RefSeq" id="XP_005769303.1">
    <property type="nucleotide sequence ID" value="XM_005769246.1"/>
</dbReference>
<dbReference type="EnsemblProtists" id="EOD07878">
    <property type="protein sequence ID" value="EOD07878"/>
    <property type="gene ID" value="EMIHUDRAFT_372058"/>
</dbReference>
<dbReference type="GO" id="GO:0016765">
    <property type="term" value="F:transferase activity, transferring alkyl or aryl (other than methyl) groups"/>
    <property type="evidence" value="ECO:0007669"/>
    <property type="project" value="InterPro"/>
</dbReference>
<protein>
    <submittedName>
        <fullName evidence="5">Uncharacterized protein</fullName>
    </submittedName>
</protein>
<evidence type="ECO:0000256" key="3">
    <source>
        <dbReference type="ARBA" id="ARBA00022989"/>
    </source>
</evidence>
<sequence length="227" mass="23206">MLINDYHDWRGGVDTAETKPGRPLVTGEVRPETVKLVLKWGYALHLTLLCLVEPAALRLLVLANTLLTYLYSVHLKPVTGVKNAVCAGIISMALGLGAVARAAGDGLHPLRAVWRPLAAVAGLIWHREVLMDIEDVEGDAAAGVRTLPVALGVGAAARLALAPLLAAAAAAASAGGARGALASSSLLLTGALAVRAQLGGFAPALLTQAIELSPFLLLVALSALTSA</sequence>
<dbReference type="InterPro" id="IPR050475">
    <property type="entry name" value="Prenyltransferase_related"/>
</dbReference>
<dbReference type="PANTHER" id="PTHR42723">
    <property type="entry name" value="CHLOROPHYLL SYNTHASE"/>
    <property type="match status" value="1"/>
</dbReference>
<dbReference type="PANTHER" id="PTHR42723:SF1">
    <property type="entry name" value="CHLOROPHYLL SYNTHASE, CHLOROPLASTIC"/>
    <property type="match status" value="1"/>
</dbReference>
<dbReference type="Gene3D" id="1.10.357.140">
    <property type="entry name" value="UbiA prenyltransferase"/>
    <property type="match status" value="1"/>
</dbReference>
<dbReference type="OMA" id="LIWHREV"/>
<keyword evidence="6" id="KW-1185">Reference proteome</keyword>
<dbReference type="GeneID" id="17263034"/>
<keyword evidence="3" id="KW-1133">Transmembrane helix</keyword>
<dbReference type="eggNOG" id="ENOG502S75T">
    <property type="taxonomic scope" value="Eukaryota"/>
</dbReference>
<dbReference type="InterPro" id="IPR044878">
    <property type="entry name" value="UbiA_sf"/>
</dbReference>
<dbReference type="PaxDb" id="2903-EOD07878"/>
<evidence type="ECO:0000313" key="5">
    <source>
        <dbReference type="EnsemblProtists" id="EOD07878"/>
    </source>
</evidence>
<keyword evidence="4" id="KW-0472">Membrane</keyword>
<reference evidence="6" key="1">
    <citation type="journal article" date="2013" name="Nature">
        <title>Pan genome of the phytoplankton Emiliania underpins its global distribution.</title>
        <authorList>
            <person name="Read B.A."/>
            <person name="Kegel J."/>
            <person name="Klute M.J."/>
            <person name="Kuo A."/>
            <person name="Lefebvre S.C."/>
            <person name="Maumus F."/>
            <person name="Mayer C."/>
            <person name="Miller J."/>
            <person name="Monier A."/>
            <person name="Salamov A."/>
            <person name="Young J."/>
            <person name="Aguilar M."/>
            <person name="Claverie J.M."/>
            <person name="Frickenhaus S."/>
            <person name="Gonzalez K."/>
            <person name="Herman E.K."/>
            <person name="Lin Y.C."/>
            <person name="Napier J."/>
            <person name="Ogata H."/>
            <person name="Sarno A.F."/>
            <person name="Shmutz J."/>
            <person name="Schroeder D."/>
            <person name="de Vargas C."/>
            <person name="Verret F."/>
            <person name="von Dassow P."/>
            <person name="Valentin K."/>
            <person name="Van de Peer Y."/>
            <person name="Wheeler G."/>
            <person name="Dacks J.B."/>
            <person name="Delwiche C.F."/>
            <person name="Dyhrman S.T."/>
            <person name="Glockner G."/>
            <person name="John U."/>
            <person name="Richards T."/>
            <person name="Worden A.Z."/>
            <person name="Zhang X."/>
            <person name="Grigoriev I.V."/>
            <person name="Allen A.E."/>
            <person name="Bidle K."/>
            <person name="Borodovsky M."/>
            <person name="Bowler C."/>
            <person name="Brownlee C."/>
            <person name="Cock J.M."/>
            <person name="Elias M."/>
            <person name="Gladyshev V.N."/>
            <person name="Groth M."/>
            <person name="Guda C."/>
            <person name="Hadaegh A."/>
            <person name="Iglesias-Rodriguez M.D."/>
            <person name="Jenkins J."/>
            <person name="Jones B.M."/>
            <person name="Lawson T."/>
            <person name="Leese F."/>
            <person name="Lindquist E."/>
            <person name="Lobanov A."/>
            <person name="Lomsadze A."/>
            <person name="Malik S.B."/>
            <person name="Marsh M.E."/>
            <person name="Mackinder L."/>
            <person name="Mock T."/>
            <person name="Mueller-Roeber B."/>
            <person name="Pagarete A."/>
            <person name="Parker M."/>
            <person name="Probert I."/>
            <person name="Quesneville H."/>
            <person name="Raines C."/>
            <person name="Rensing S.A."/>
            <person name="Riano-Pachon D.M."/>
            <person name="Richier S."/>
            <person name="Rokitta S."/>
            <person name="Shiraiwa Y."/>
            <person name="Soanes D.M."/>
            <person name="van der Giezen M."/>
            <person name="Wahlund T.M."/>
            <person name="Williams B."/>
            <person name="Wilson W."/>
            <person name="Wolfe G."/>
            <person name="Wurch L.L."/>
        </authorList>
    </citation>
    <scope>NUCLEOTIDE SEQUENCE</scope>
</reference>
<accession>A0A0D3I9E3</accession>
<keyword evidence="2" id="KW-0812">Transmembrane</keyword>
<dbReference type="HOGENOM" id="CLU_1221605_0_0_1"/>
<dbReference type="GeneID" id="17254026"/>
<name>A0A0D3I9E3_EMIH1</name>
<reference evidence="5" key="2">
    <citation type="submission" date="2024-10" db="UniProtKB">
        <authorList>
            <consortium name="EnsemblProtists"/>
        </authorList>
    </citation>
    <scope>IDENTIFICATION</scope>
</reference>
<dbReference type="EnsemblProtists" id="EOD16874">
    <property type="protein sequence ID" value="EOD16874"/>
    <property type="gene ID" value="EMIHUDRAFT_356054"/>
</dbReference>
<dbReference type="AlphaFoldDB" id="A0A0D3I9E3"/>
<dbReference type="GO" id="GO:0016020">
    <property type="term" value="C:membrane"/>
    <property type="evidence" value="ECO:0007669"/>
    <property type="project" value="UniProtKB-SubCell"/>
</dbReference>